<dbReference type="AlphaFoldDB" id="A0A4R7D9X2"/>
<evidence type="ECO:0000313" key="1">
    <source>
        <dbReference type="EMBL" id="TDS15866.1"/>
    </source>
</evidence>
<comment type="caution">
    <text evidence="1">The sequence shown here is derived from an EMBL/GenBank/DDBJ whole genome shotgun (WGS) entry which is preliminary data.</text>
</comment>
<dbReference type="Proteomes" id="UP000294752">
    <property type="component" value="Unassembled WGS sequence"/>
</dbReference>
<evidence type="ECO:0000313" key="2">
    <source>
        <dbReference type="Proteomes" id="UP000294752"/>
    </source>
</evidence>
<protein>
    <submittedName>
        <fullName evidence="1">Uncharacterized protein</fullName>
    </submittedName>
</protein>
<proteinExistence type="predicted"/>
<accession>A0A4R7D9X2</accession>
<sequence length="45" mass="5026">MLKAFLFAGASVDNVILKRPSSQERARSYLAETIFHKALSTLSTR</sequence>
<keyword evidence="2" id="KW-1185">Reference proteome</keyword>
<organism evidence="1 2">
    <name type="scientific">Sphingobacterium paludis</name>
    <dbReference type="NCBI Taxonomy" id="1476465"/>
    <lineage>
        <taxon>Bacteria</taxon>
        <taxon>Pseudomonadati</taxon>
        <taxon>Bacteroidota</taxon>
        <taxon>Sphingobacteriia</taxon>
        <taxon>Sphingobacteriales</taxon>
        <taxon>Sphingobacteriaceae</taxon>
        <taxon>Sphingobacterium</taxon>
    </lineage>
</organism>
<dbReference type="EMBL" id="SNZV01000002">
    <property type="protein sequence ID" value="TDS15866.1"/>
    <property type="molecule type" value="Genomic_DNA"/>
</dbReference>
<name>A0A4R7D9X2_9SPHI</name>
<reference evidence="1 2" key="1">
    <citation type="submission" date="2019-03" db="EMBL/GenBank/DDBJ databases">
        <title>Genomic Encyclopedia of Type Strains, Phase III (KMG-III): the genomes of soil and plant-associated and newly described type strains.</title>
        <authorList>
            <person name="Whitman W."/>
        </authorList>
    </citation>
    <scope>NUCLEOTIDE SEQUENCE [LARGE SCALE GENOMIC DNA]</scope>
    <source>
        <strain evidence="1 2">CGMCC 1.12801</strain>
    </source>
</reference>
<gene>
    <name evidence="1" type="ORF">B0I21_102183</name>
</gene>